<evidence type="ECO:0000313" key="1">
    <source>
        <dbReference type="EMBL" id="MFJ1468491.1"/>
    </source>
</evidence>
<evidence type="ECO:0000313" key="2">
    <source>
        <dbReference type="Proteomes" id="UP001168096"/>
    </source>
</evidence>
<sequence length="53" mass="6008">MATSAHRAGAYFRDIKKQGGWRHDRTTQGYIEEASRFEENAAGSLLRTRIKPA</sequence>
<dbReference type="EMBL" id="JASNRB020000006">
    <property type="protein sequence ID" value="MFJ1468491.1"/>
    <property type="molecule type" value="Genomic_DNA"/>
</dbReference>
<organism evidence="1 2">
    <name type="scientific">Massilia orientalis</name>
    <dbReference type="NCBI Taxonomy" id="3050128"/>
    <lineage>
        <taxon>Bacteria</taxon>
        <taxon>Pseudomonadati</taxon>
        <taxon>Pseudomonadota</taxon>
        <taxon>Betaproteobacteria</taxon>
        <taxon>Burkholderiales</taxon>
        <taxon>Oxalobacteraceae</taxon>
        <taxon>Telluria group</taxon>
        <taxon>Massilia</taxon>
    </lineage>
</organism>
<keyword evidence="2" id="KW-1185">Reference proteome</keyword>
<reference evidence="1" key="1">
    <citation type="submission" date="2024-11" db="EMBL/GenBank/DDBJ databases">
        <title>Description of Massilia orientalis sp. nov., isolated from rhizosphere soil of Ageratina adenophora.</title>
        <authorList>
            <person name="Wang Y."/>
        </authorList>
    </citation>
    <scope>NUCLEOTIDE SEQUENCE</scope>
    <source>
        <strain evidence="1">YIM B02787</strain>
    </source>
</reference>
<name>A0ACC7M9E0_9BURK</name>
<accession>A0ACC7M9E0</accession>
<gene>
    <name evidence="1" type="ORF">QPK29_012285</name>
</gene>
<dbReference type="Proteomes" id="UP001168096">
    <property type="component" value="Unassembled WGS sequence"/>
</dbReference>
<proteinExistence type="predicted"/>
<comment type="caution">
    <text evidence="1">The sequence shown here is derived from an EMBL/GenBank/DDBJ whole genome shotgun (WGS) entry which is preliminary data.</text>
</comment>
<protein>
    <submittedName>
        <fullName evidence="1">Uncharacterized protein</fullName>
    </submittedName>
</protein>